<organism evidence="13 14">
    <name type="scientific">Alteraurantiacibacter lauratis</name>
    <dbReference type="NCBI Taxonomy" id="2054627"/>
    <lineage>
        <taxon>Bacteria</taxon>
        <taxon>Pseudomonadati</taxon>
        <taxon>Pseudomonadota</taxon>
        <taxon>Alphaproteobacteria</taxon>
        <taxon>Sphingomonadales</taxon>
        <taxon>Erythrobacteraceae</taxon>
        <taxon>Alteraurantiacibacter</taxon>
    </lineage>
</organism>
<dbReference type="InterPro" id="IPR037066">
    <property type="entry name" value="Plug_dom_sf"/>
</dbReference>
<dbReference type="InterPro" id="IPR012910">
    <property type="entry name" value="Plug_dom"/>
</dbReference>
<keyword evidence="13" id="KW-0675">Receptor</keyword>
<feature type="signal peptide" evidence="10">
    <location>
        <begin position="1"/>
        <end position="29"/>
    </location>
</feature>
<dbReference type="Gene3D" id="2.170.130.10">
    <property type="entry name" value="TonB-dependent receptor, plug domain"/>
    <property type="match status" value="1"/>
</dbReference>
<evidence type="ECO:0000256" key="8">
    <source>
        <dbReference type="PROSITE-ProRule" id="PRU01360"/>
    </source>
</evidence>
<accession>A0ABV7EHM9</accession>
<dbReference type="PANTHER" id="PTHR47234">
    <property type="match status" value="1"/>
</dbReference>
<dbReference type="InterPro" id="IPR039426">
    <property type="entry name" value="TonB-dep_rcpt-like"/>
</dbReference>
<evidence type="ECO:0000256" key="3">
    <source>
        <dbReference type="ARBA" id="ARBA00022452"/>
    </source>
</evidence>
<dbReference type="Proteomes" id="UP001595378">
    <property type="component" value="Unassembled WGS sequence"/>
</dbReference>
<sequence>MLRNRAILRLAYACSTGLLGLVAASPAIAQQASAEAAVTSEDMIIVTGSRIVGRDYEANSPIVTVGDDLLRNTGSASLETSLNRLPAFTPAQNPQLGGDTQATATNTPGAATVSLRSLGTNRNLVLVDGRRATPANALGVVDINTIPAAAIERVEIITGGASATYGADAVGGVVNFILKRNFEGFAFDAQGGISERGDGAQYAVNGLIGANFADGSGNVTLGVSKSVRRAARQDERPWYRDAWRDPRFAGTQIFSDFSGFQPSGGINPTQASYDALFGPGVVAAGSRLYFNPDGTAFTGFFNSPLGGSFRFNQDVTNGRHKRTQDGGLAQNFQDAQAQLPLSRYNVYGRASYDINDWIGVFTQATFTRSNARTVNEPSPTVNGWSGFARGDAPVPAELRAVLDSRIIPTNVSQATLDRLNCGDVDPATFGQVGSGASCDWQLTYLLDFANRISTTDVKTYNLVAGLEGEIPGTDWTWELYTSKGESDVNTLLTGVASLSRFREVINAPNWGAGFRAQGNQGSGFGGFGASVATCTSGFNPFDYNQVVSQDCIEAISADLKTRSIMEQSVYELNMQGGLLELPAGQLRAAIGATHRVNDYVYTNDTLSTQGRSFQDQAVGLYPSGNSAGTIKVSEVYGELLIPVLSEMPLIEMFELNLGARYSDYNTTGGNFTWKAMADWEVTDWLRLRGGYNKAVRAPNIAELFLAPQQTFTAAGGGDVCRTPNTLGWSVNPATNPNAANVLATCRILMNQQVAETADVFYSSPVFHLATGPAFAFPILVGNPNVRPESAKTWTVGAVVDSPFTSEALSRLRLTVDYYNIRVDDAIGPLTLDTAQRLCFDPTFNPAIATNPVAAAATPQCQAIDRVAGTGALGAVQVTYLNNGRFRTQGIDLQLDWSAPVGPGELSLNSVFNYLITFKSAPLPPEAGAAGQLVEYAGTLGPSGNAGVAENGLNPGAFRWKLFSTLGYSVGPAEVSLQWQHLPSAKSISFPSTPNTPFVGSPAYNLFNLNSSFRVNDMVTIRAGVENLFDKAPPLSDYNAVTTTGLATNIGTSPINAYFFDVIGRRYFVGASVRF</sequence>
<gene>
    <name evidence="13" type="ORF">ACFODK_14935</name>
</gene>
<dbReference type="PANTHER" id="PTHR47234:SF2">
    <property type="entry name" value="TONB-DEPENDENT RECEPTOR"/>
    <property type="match status" value="1"/>
</dbReference>
<comment type="subcellular location">
    <subcellularLocation>
        <location evidence="1 8">Cell outer membrane</location>
        <topology evidence="1 8">Multi-pass membrane protein</topology>
    </subcellularLocation>
</comment>
<dbReference type="RefSeq" id="WP_377923535.1">
    <property type="nucleotide sequence ID" value="NZ_JBHRSU010000037.1"/>
</dbReference>
<keyword evidence="4 8" id="KW-0812">Transmembrane</keyword>
<evidence type="ECO:0000256" key="4">
    <source>
        <dbReference type="ARBA" id="ARBA00022692"/>
    </source>
</evidence>
<dbReference type="PROSITE" id="PS52016">
    <property type="entry name" value="TONB_DEPENDENT_REC_3"/>
    <property type="match status" value="1"/>
</dbReference>
<dbReference type="SUPFAM" id="SSF56935">
    <property type="entry name" value="Porins"/>
    <property type="match status" value="1"/>
</dbReference>
<name>A0ABV7EHM9_9SPHN</name>
<evidence type="ECO:0000313" key="13">
    <source>
        <dbReference type="EMBL" id="MFC3102183.1"/>
    </source>
</evidence>
<keyword evidence="2 8" id="KW-0813">Transport</keyword>
<evidence type="ECO:0000256" key="10">
    <source>
        <dbReference type="SAM" id="SignalP"/>
    </source>
</evidence>
<keyword evidence="6 8" id="KW-0472">Membrane</keyword>
<keyword evidence="5 9" id="KW-0798">TonB box</keyword>
<dbReference type="InterPro" id="IPR000531">
    <property type="entry name" value="Beta-barrel_TonB"/>
</dbReference>
<evidence type="ECO:0000256" key="1">
    <source>
        <dbReference type="ARBA" id="ARBA00004571"/>
    </source>
</evidence>
<proteinExistence type="inferred from homology"/>
<reference evidence="14" key="1">
    <citation type="journal article" date="2019" name="Int. J. Syst. Evol. Microbiol.">
        <title>The Global Catalogue of Microorganisms (GCM) 10K type strain sequencing project: providing services to taxonomists for standard genome sequencing and annotation.</title>
        <authorList>
            <consortium name="The Broad Institute Genomics Platform"/>
            <consortium name="The Broad Institute Genome Sequencing Center for Infectious Disease"/>
            <person name="Wu L."/>
            <person name="Ma J."/>
        </authorList>
    </citation>
    <scope>NUCLEOTIDE SEQUENCE [LARGE SCALE GENOMIC DNA]</scope>
    <source>
        <strain evidence="14">KCTC 52606</strain>
    </source>
</reference>
<evidence type="ECO:0000256" key="9">
    <source>
        <dbReference type="RuleBase" id="RU003357"/>
    </source>
</evidence>
<dbReference type="Gene3D" id="2.40.170.20">
    <property type="entry name" value="TonB-dependent receptor, beta-barrel domain"/>
    <property type="match status" value="1"/>
</dbReference>
<keyword evidence="10" id="KW-0732">Signal</keyword>
<comment type="similarity">
    <text evidence="8 9">Belongs to the TonB-dependent receptor family.</text>
</comment>
<keyword evidence="7 8" id="KW-0998">Cell outer membrane</keyword>
<feature type="chain" id="PRO_5047538671" evidence="10">
    <location>
        <begin position="30"/>
        <end position="1074"/>
    </location>
</feature>
<evidence type="ECO:0000256" key="6">
    <source>
        <dbReference type="ARBA" id="ARBA00023136"/>
    </source>
</evidence>
<feature type="domain" description="TonB-dependent receptor plug" evidence="12">
    <location>
        <begin position="57"/>
        <end position="173"/>
    </location>
</feature>
<comment type="caution">
    <text evidence="13">The sequence shown here is derived from an EMBL/GenBank/DDBJ whole genome shotgun (WGS) entry which is preliminary data.</text>
</comment>
<evidence type="ECO:0000313" key="14">
    <source>
        <dbReference type="Proteomes" id="UP001595378"/>
    </source>
</evidence>
<dbReference type="InterPro" id="IPR036942">
    <property type="entry name" value="Beta-barrel_TonB_sf"/>
</dbReference>
<feature type="domain" description="TonB-dependent receptor-like beta-barrel" evidence="11">
    <location>
        <begin position="506"/>
        <end position="1027"/>
    </location>
</feature>
<evidence type="ECO:0000256" key="7">
    <source>
        <dbReference type="ARBA" id="ARBA00023237"/>
    </source>
</evidence>
<keyword evidence="3 8" id="KW-1134">Transmembrane beta strand</keyword>
<dbReference type="Pfam" id="PF00593">
    <property type="entry name" value="TonB_dep_Rec_b-barrel"/>
    <property type="match status" value="1"/>
</dbReference>
<dbReference type="Pfam" id="PF07715">
    <property type="entry name" value="Plug"/>
    <property type="match status" value="1"/>
</dbReference>
<keyword evidence="14" id="KW-1185">Reference proteome</keyword>
<evidence type="ECO:0000259" key="12">
    <source>
        <dbReference type="Pfam" id="PF07715"/>
    </source>
</evidence>
<evidence type="ECO:0000256" key="5">
    <source>
        <dbReference type="ARBA" id="ARBA00023077"/>
    </source>
</evidence>
<protein>
    <submittedName>
        <fullName evidence="13">TonB-dependent receptor domain-containing protein</fullName>
    </submittedName>
</protein>
<dbReference type="EMBL" id="JBHRSU010000037">
    <property type="protein sequence ID" value="MFC3102183.1"/>
    <property type="molecule type" value="Genomic_DNA"/>
</dbReference>
<evidence type="ECO:0000256" key="2">
    <source>
        <dbReference type="ARBA" id="ARBA00022448"/>
    </source>
</evidence>
<evidence type="ECO:0000259" key="11">
    <source>
        <dbReference type="Pfam" id="PF00593"/>
    </source>
</evidence>